<feature type="region of interest" description="Disordered" evidence="1">
    <location>
        <begin position="40"/>
        <end position="68"/>
    </location>
</feature>
<dbReference type="PANTHER" id="PTHR46782:SF1">
    <property type="entry name" value="OS01G0757700 PROTEIN"/>
    <property type="match status" value="1"/>
</dbReference>
<comment type="caution">
    <text evidence="2">The sequence shown here is derived from an EMBL/GenBank/DDBJ whole genome shotgun (WGS) entry which is preliminary data.</text>
</comment>
<evidence type="ECO:0008006" key="4">
    <source>
        <dbReference type="Google" id="ProtNLM"/>
    </source>
</evidence>
<dbReference type="OrthoDB" id="1878928at2759"/>
<reference evidence="2" key="1">
    <citation type="submission" date="2021-08" db="EMBL/GenBank/DDBJ databases">
        <title>WGS assembly of Ceratopteris richardii.</title>
        <authorList>
            <person name="Marchant D.B."/>
            <person name="Chen G."/>
            <person name="Jenkins J."/>
            <person name="Shu S."/>
            <person name="Leebens-Mack J."/>
            <person name="Grimwood J."/>
            <person name="Schmutz J."/>
            <person name="Soltis P."/>
            <person name="Soltis D."/>
            <person name="Chen Z.-H."/>
        </authorList>
    </citation>
    <scope>NUCLEOTIDE SEQUENCE</scope>
    <source>
        <strain evidence="2">Whitten #5841</strain>
        <tissue evidence="2">Leaf</tissue>
    </source>
</reference>
<dbReference type="PANTHER" id="PTHR46782">
    <property type="entry name" value="OS01G0757700 PROTEIN"/>
    <property type="match status" value="1"/>
</dbReference>
<protein>
    <recommendedName>
        <fullName evidence="4">Pentatricopeptide repeat-containing protein</fullName>
    </recommendedName>
</protein>
<proteinExistence type="predicted"/>
<gene>
    <name evidence="2" type="ORF">KP509_12G081600</name>
</gene>
<organism evidence="2 3">
    <name type="scientific">Ceratopteris richardii</name>
    <name type="common">Triangle waterfern</name>
    <dbReference type="NCBI Taxonomy" id="49495"/>
    <lineage>
        <taxon>Eukaryota</taxon>
        <taxon>Viridiplantae</taxon>
        <taxon>Streptophyta</taxon>
        <taxon>Embryophyta</taxon>
        <taxon>Tracheophyta</taxon>
        <taxon>Polypodiopsida</taxon>
        <taxon>Polypodiidae</taxon>
        <taxon>Polypodiales</taxon>
        <taxon>Pteridineae</taxon>
        <taxon>Pteridaceae</taxon>
        <taxon>Parkerioideae</taxon>
        <taxon>Ceratopteris</taxon>
    </lineage>
</organism>
<dbReference type="Proteomes" id="UP000825935">
    <property type="component" value="Chromosome 12"/>
</dbReference>
<dbReference type="OMA" id="WIISEGK"/>
<keyword evidence="3" id="KW-1185">Reference proteome</keyword>
<accession>A0A8T2TKL1</accession>
<sequence>MLPSRVPGVMSRFFRLAWSVSQYHRGFAADSCIDMQESRSKENISKIHKSASRQKSMRKKSARTSSQDARYGISPKAVELVEKLLASPDVEIRQELDKWIISEGKFPVAYIKQAMQVFEREKNWNKLIQVSEWMLNREEGRTLRNYEAYLKALDMNKKVDQAELVWKNEILKSRWSIPTRLVSYALAMFERHQKPLEVIKLFTKMEDNGRSMDKKSIRRVARAYEQEGFLEMKKEMMLKYNIPLKSDSEISGAETS</sequence>
<dbReference type="InterPro" id="IPR044646">
    <property type="entry name" value="EMB1417-like"/>
</dbReference>
<dbReference type="Gene3D" id="1.25.40.10">
    <property type="entry name" value="Tetratricopeptide repeat domain"/>
    <property type="match status" value="1"/>
</dbReference>
<evidence type="ECO:0000313" key="2">
    <source>
        <dbReference type="EMBL" id="KAH7423931.1"/>
    </source>
</evidence>
<feature type="compositionally biased region" description="Basic residues" evidence="1">
    <location>
        <begin position="46"/>
        <end position="62"/>
    </location>
</feature>
<name>A0A8T2TKL1_CERRI</name>
<dbReference type="EMBL" id="CM035417">
    <property type="protein sequence ID" value="KAH7423931.1"/>
    <property type="molecule type" value="Genomic_DNA"/>
</dbReference>
<evidence type="ECO:0000313" key="3">
    <source>
        <dbReference type="Proteomes" id="UP000825935"/>
    </source>
</evidence>
<evidence type="ECO:0000256" key="1">
    <source>
        <dbReference type="SAM" id="MobiDB-lite"/>
    </source>
</evidence>
<dbReference type="AlphaFoldDB" id="A0A8T2TKL1"/>
<dbReference type="InterPro" id="IPR011990">
    <property type="entry name" value="TPR-like_helical_dom_sf"/>
</dbReference>